<dbReference type="PROSITE" id="PS50113">
    <property type="entry name" value="PAC"/>
    <property type="match status" value="1"/>
</dbReference>
<dbReference type="PANTHER" id="PTHR44757:SF2">
    <property type="entry name" value="BIOFILM ARCHITECTURE MAINTENANCE PROTEIN MBAA"/>
    <property type="match status" value="1"/>
</dbReference>
<feature type="transmembrane region" description="Helical" evidence="1">
    <location>
        <begin position="24"/>
        <end position="43"/>
    </location>
</feature>
<evidence type="ECO:0000256" key="1">
    <source>
        <dbReference type="SAM" id="Phobius"/>
    </source>
</evidence>
<dbReference type="CDD" id="cd01949">
    <property type="entry name" value="GGDEF"/>
    <property type="match status" value="1"/>
</dbReference>
<protein>
    <submittedName>
        <fullName evidence="6">EAL domain-containing protein</fullName>
    </submittedName>
</protein>
<dbReference type="SMART" id="SM00052">
    <property type="entry name" value="EAL"/>
    <property type="match status" value="1"/>
</dbReference>
<feature type="domain" description="PAS" evidence="2">
    <location>
        <begin position="349"/>
        <end position="391"/>
    </location>
</feature>
<dbReference type="InterPro" id="IPR001610">
    <property type="entry name" value="PAC"/>
</dbReference>
<dbReference type="CDD" id="cd12915">
    <property type="entry name" value="PDC2_DGC_like"/>
    <property type="match status" value="1"/>
</dbReference>
<dbReference type="Pfam" id="PF00990">
    <property type="entry name" value="GGDEF"/>
    <property type="match status" value="1"/>
</dbReference>
<sequence length="890" mass="98992">MPYSLDLAPFDTEHHLQRDRRRALVVYVGGILLLLAVIGAFALEQYRRDIQAAEERNSARADLVAEWVSSIFSSSEVVLASVSAHLEGEAGTEDDASGALADWLGVLDADLGLLDRISVLDAQGRVLASSRGDYPPGRPLGGLPYYHRLLTLAPGEQAVTPLFWSSTDRGYRVVHARGLAGGGVVSVELKPELFYHGLASMNMAAGQSTAIIDTEKQLVARFPAFEDDGSQGGLGKMVHGALIETFLESGQQRGSYRYRSALDDEERFFDAGLIGELPFMTVVGEEVTVALAGWVQRLWLYLAIMVTVIALGGLLLRHYFNRLWLEGESLRHEAQLRIAAAAFETHLGILITDAQGIILRANATFTRITGYAEAEVLGRTPHLLSSGLHDEAFYAEMWESIECRDSWQGEIWNRRRNGEVFPEWLTISAVRNAEKELTHYVATLSDLTERKAAERKIHQLAFFDPLTGLPNRRLLMDRLQGMQRDNERGDCFAALIFLDLDNFKRVNDTLGHRRGDQLLRQVAERLHAVVRETDTLARLGADEFALLVQGLGECFEEAAKDAEEVALKLLSALQAPQVLEGEPLVVTGSLGVTLFHEHEVDLDGILQQADTALFQAKVAGRDTLSFFDPEIQARLQARARLESDLRQALPRGEFQLYYQPQITANGEMCGVEALLRWQHPGRGVVSPGEFIPLAEENRMVLAIGGWALESACRQLAVWAADPERQHLVMAVNVSPVQFREDDFVEQVLAILDATRAPAKRLKLEVTESLFMEERDDARAKMLRLSERGVRFSLDDFGTGYSSLSYLKRLPLAQLKIDQSFVRDLLEDQTSAAIVISIISLARSLELDVIAEGVETEAQRDWLTTHGCTRFQGYLFSRPQPLERLPLSLSV</sequence>
<evidence type="ECO:0000259" key="4">
    <source>
        <dbReference type="PROSITE" id="PS50883"/>
    </source>
</evidence>
<proteinExistence type="predicted"/>
<feature type="domain" description="PAC" evidence="3">
    <location>
        <begin position="407"/>
        <end position="459"/>
    </location>
</feature>
<dbReference type="SUPFAM" id="SSF55073">
    <property type="entry name" value="Nucleotide cyclase"/>
    <property type="match status" value="1"/>
</dbReference>
<dbReference type="PROSITE" id="PS50887">
    <property type="entry name" value="GGDEF"/>
    <property type="match status" value="1"/>
</dbReference>
<evidence type="ECO:0000313" key="6">
    <source>
        <dbReference type="EMBL" id="TDA95806.1"/>
    </source>
</evidence>
<dbReference type="SUPFAM" id="SSF55785">
    <property type="entry name" value="PYP-like sensor domain (PAS domain)"/>
    <property type="match status" value="1"/>
</dbReference>
<keyword evidence="1" id="KW-1133">Transmembrane helix</keyword>
<dbReference type="EMBL" id="SLTR01000025">
    <property type="protein sequence ID" value="TDA95806.1"/>
    <property type="molecule type" value="Genomic_DNA"/>
</dbReference>
<dbReference type="CDD" id="cd01948">
    <property type="entry name" value="EAL"/>
    <property type="match status" value="1"/>
</dbReference>
<dbReference type="InterPro" id="IPR035965">
    <property type="entry name" value="PAS-like_dom_sf"/>
</dbReference>
<dbReference type="SMART" id="SM00086">
    <property type="entry name" value="PAC"/>
    <property type="match status" value="1"/>
</dbReference>
<reference evidence="6 7" key="1">
    <citation type="submission" date="2019-03" db="EMBL/GenBank/DDBJ databases">
        <title>Halomonas marinisediminis sp. nov., a moderately halophilic bacterium isolated from the Bohai Gulf.</title>
        <authorList>
            <person name="Ji X."/>
        </authorList>
    </citation>
    <scope>NUCLEOTIDE SEQUENCE [LARGE SCALE GENOMIC DNA]</scope>
    <source>
        <strain evidence="6 7">204</strain>
    </source>
</reference>
<dbReference type="InterPro" id="IPR035919">
    <property type="entry name" value="EAL_sf"/>
</dbReference>
<gene>
    <name evidence="6" type="ORF">E0702_14760</name>
</gene>
<dbReference type="RefSeq" id="WP_132045190.1">
    <property type="nucleotide sequence ID" value="NZ_SLTR01000025.1"/>
</dbReference>
<evidence type="ECO:0000259" key="5">
    <source>
        <dbReference type="PROSITE" id="PS50887"/>
    </source>
</evidence>
<evidence type="ECO:0000259" key="3">
    <source>
        <dbReference type="PROSITE" id="PS50113"/>
    </source>
</evidence>
<dbReference type="Proteomes" id="UP000294823">
    <property type="component" value="Unassembled WGS sequence"/>
</dbReference>
<dbReference type="Pfam" id="PF13426">
    <property type="entry name" value="PAS_9"/>
    <property type="match status" value="1"/>
</dbReference>
<dbReference type="PROSITE" id="PS50112">
    <property type="entry name" value="PAS"/>
    <property type="match status" value="1"/>
</dbReference>
<dbReference type="InterPro" id="IPR000700">
    <property type="entry name" value="PAS-assoc_C"/>
</dbReference>
<dbReference type="InterPro" id="IPR043128">
    <property type="entry name" value="Rev_trsase/Diguanyl_cyclase"/>
</dbReference>
<dbReference type="InterPro" id="IPR029787">
    <property type="entry name" value="Nucleotide_cyclase"/>
</dbReference>
<dbReference type="Gene3D" id="3.30.450.20">
    <property type="entry name" value="PAS domain"/>
    <property type="match status" value="3"/>
</dbReference>
<dbReference type="SUPFAM" id="SSF141868">
    <property type="entry name" value="EAL domain-like"/>
    <property type="match status" value="1"/>
</dbReference>
<dbReference type="CDD" id="cd00130">
    <property type="entry name" value="PAS"/>
    <property type="match status" value="1"/>
</dbReference>
<comment type="caution">
    <text evidence="6">The sequence shown here is derived from an EMBL/GenBank/DDBJ whole genome shotgun (WGS) entry which is preliminary data.</text>
</comment>
<dbReference type="InterPro" id="IPR052155">
    <property type="entry name" value="Biofilm_reg_signaling"/>
</dbReference>
<keyword evidence="7" id="KW-1185">Reference proteome</keyword>
<evidence type="ECO:0000259" key="2">
    <source>
        <dbReference type="PROSITE" id="PS50112"/>
    </source>
</evidence>
<dbReference type="SMART" id="SM00091">
    <property type="entry name" value="PAS"/>
    <property type="match status" value="1"/>
</dbReference>
<dbReference type="NCBIfam" id="TIGR00254">
    <property type="entry name" value="GGDEF"/>
    <property type="match status" value="1"/>
</dbReference>
<dbReference type="Gene3D" id="3.30.70.270">
    <property type="match status" value="1"/>
</dbReference>
<organism evidence="6 7">
    <name type="scientific">Halomonas marinisediminis</name>
    <dbReference type="NCBI Taxonomy" id="2546095"/>
    <lineage>
        <taxon>Bacteria</taxon>
        <taxon>Pseudomonadati</taxon>
        <taxon>Pseudomonadota</taxon>
        <taxon>Gammaproteobacteria</taxon>
        <taxon>Oceanospirillales</taxon>
        <taxon>Halomonadaceae</taxon>
        <taxon>Halomonas</taxon>
    </lineage>
</organism>
<dbReference type="SMART" id="SM00267">
    <property type="entry name" value="GGDEF"/>
    <property type="match status" value="1"/>
</dbReference>
<name>A0ABY2D6E7_9GAMM</name>
<dbReference type="PROSITE" id="PS50883">
    <property type="entry name" value="EAL"/>
    <property type="match status" value="1"/>
</dbReference>
<dbReference type="InterPro" id="IPR000014">
    <property type="entry name" value="PAS"/>
</dbReference>
<keyword evidence="1" id="KW-0812">Transmembrane</keyword>
<feature type="transmembrane region" description="Helical" evidence="1">
    <location>
        <begin position="298"/>
        <end position="316"/>
    </location>
</feature>
<feature type="domain" description="EAL" evidence="4">
    <location>
        <begin position="638"/>
        <end position="890"/>
    </location>
</feature>
<evidence type="ECO:0000313" key="7">
    <source>
        <dbReference type="Proteomes" id="UP000294823"/>
    </source>
</evidence>
<feature type="domain" description="GGDEF" evidence="5">
    <location>
        <begin position="491"/>
        <end position="629"/>
    </location>
</feature>
<dbReference type="Pfam" id="PF00563">
    <property type="entry name" value="EAL"/>
    <property type="match status" value="1"/>
</dbReference>
<dbReference type="InterPro" id="IPR001633">
    <property type="entry name" value="EAL_dom"/>
</dbReference>
<dbReference type="InterPro" id="IPR000160">
    <property type="entry name" value="GGDEF_dom"/>
</dbReference>
<dbReference type="Gene3D" id="3.20.20.450">
    <property type="entry name" value="EAL domain"/>
    <property type="match status" value="1"/>
</dbReference>
<dbReference type="PANTHER" id="PTHR44757">
    <property type="entry name" value="DIGUANYLATE CYCLASE DGCP"/>
    <property type="match status" value="1"/>
</dbReference>
<accession>A0ABY2D6E7</accession>
<dbReference type="NCBIfam" id="TIGR00229">
    <property type="entry name" value="sensory_box"/>
    <property type="match status" value="1"/>
</dbReference>
<dbReference type="CDD" id="cd12914">
    <property type="entry name" value="PDC1_DGC_like"/>
    <property type="match status" value="1"/>
</dbReference>
<keyword evidence="1" id="KW-0472">Membrane</keyword>